<dbReference type="Proteomes" id="UP000007431">
    <property type="component" value="Unassembled WGS sequence"/>
</dbReference>
<dbReference type="HOGENOM" id="CLU_341356_0_0_1"/>
<gene>
    <name evidence="1" type="ORF">SCHCODRAFT_106104</name>
</gene>
<reference evidence="1 2" key="1">
    <citation type="journal article" date="2010" name="Nat. Biotechnol.">
        <title>Genome sequence of the model mushroom Schizophyllum commune.</title>
        <authorList>
            <person name="Ohm R.A."/>
            <person name="de Jong J.F."/>
            <person name="Lugones L.G."/>
            <person name="Aerts A."/>
            <person name="Kothe E."/>
            <person name="Stajich J.E."/>
            <person name="de Vries R.P."/>
            <person name="Record E."/>
            <person name="Levasseur A."/>
            <person name="Baker S.E."/>
            <person name="Bartholomew K.A."/>
            <person name="Coutinho P.M."/>
            <person name="Erdmann S."/>
            <person name="Fowler T.J."/>
            <person name="Gathman A.C."/>
            <person name="Lombard V."/>
            <person name="Henrissat B."/>
            <person name="Knabe N."/>
            <person name="Kuees U."/>
            <person name="Lilly W.W."/>
            <person name="Lindquist E."/>
            <person name="Lucas S."/>
            <person name="Magnuson J.K."/>
            <person name="Piumi F."/>
            <person name="Raudaskoski M."/>
            <person name="Salamov A."/>
            <person name="Schmutz J."/>
            <person name="Schwarze F.W.M.R."/>
            <person name="vanKuyk P.A."/>
            <person name="Horton J.S."/>
            <person name="Grigoriev I.V."/>
            <person name="Woesten H.A.B."/>
        </authorList>
    </citation>
    <scope>NUCLEOTIDE SEQUENCE [LARGE SCALE GENOMIC DNA]</scope>
    <source>
        <strain evidence="2">H4-8 / FGSC 9210</strain>
    </source>
</reference>
<dbReference type="GeneID" id="9586767"/>
<dbReference type="Gene3D" id="3.80.10.10">
    <property type="entry name" value="Ribonuclease Inhibitor"/>
    <property type="match status" value="2"/>
</dbReference>
<keyword evidence="2" id="KW-1185">Reference proteome</keyword>
<dbReference type="SUPFAM" id="SSF52047">
    <property type="entry name" value="RNI-like"/>
    <property type="match status" value="2"/>
</dbReference>
<dbReference type="VEuPathDB" id="FungiDB:SCHCODRAFT_01187583"/>
<protein>
    <recommendedName>
        <fullName evidence="3">F-box domain-containing protein</fullName>
    </recommendedName>
</protein>
<dbReference type="AlphaFoldDB" id="D8PTJ8"/>
<feature type="non-terminal residue" evidence="1">
    <location>
        <position position="831"/>
    </location>
</feature>
<sequence>MKILHVCSQWRSIALNAPVLWTNLSLLRRQVSSPKHVPHVVDWFTRAQPLPVDVHVQSRQHPEFRFDHRPEDAIVRGLLASSGYSVHPASQIREIYVFADPRDFVNIVHGLPNNAFAQLRRLEIECDYSNIVIDQLVDQPITAFRDCPQLSHVSLMGLWCLTREPLSFLLPLPWSQLTYLRLSRCNYTHRVIDILTQCTDLQRADLEGTIHHRGAEASDVVRVIDHWSLASLEVTTATDEWPADLFRIVRYPMLHELTLAFQTWGYAWGRDTEWDLVCQAVPQFPALSKFTLRGVYTRFAEADIMNLLVALPPTLQSIRFDNCLLQTELFVHFRVDDDNACLPSLNTLIFSNINFEESSTWDGALLEEELCGMVESRVCYDKVERLRTFEVTFSPSEKWVLGPSACERLRSLEGLEYPTTSSGPRTYLDKGFGNHLHLDTQVCVRAKAELMDLSAPIHCLPPELMVDIFRYHTLEAISSAMRIVHGPIDDSGDVRPASQVRKLFVNGYPADMASMFDGLPEDAFPRLQSLSITESCSYEVDEQLAEQTISAFKRCPLLTDVTIQMMYRLTRESLSSWLPLPWSQVTTLRLEGCLASHRIVDVLLQCKSLWLAVIQGTISGGEGLPVAPGYIDLPRLHYLEVQFDELQWPTNLFRVLRYPAVERLTLHFRSDHYLWAWGIQRQDLLLAAPQFPALWKLTLRGADIHSDEDDLMAFLAALPRTMRFLRFIECLIWPALFERIRVDDGVAPALPNLTELVFTDIEVREADLLEAGEVDPEGKLCRMVKSRVRSDKVECLRAFEFSYRAEQRLAPDTYRKLRSLEGLEVRLPKDK</sequence>
<dbReference type="OrthoDB" id="3221235at2759"/>
<evidence type="ECO:0000313" key="2">
    <source>
        <dbReference type="Proteomes" id="UP000007431"/>
    </source>
</evidence>
<evidence type="ECO:0000313" key="1">
    <source>
        <dbReference type="EMBL" id="EFJ01326.1"/>
    </source>
</evidence>
<dbReference type="PANTHER" id="PTHR38926">
    <property type="entry name" value="F-BOX DOMAIN CONTAINING PROTEIN, EXPRESSED"/>
    <property type="match status" value="1"/>
</dbReference>
<organism evidence="2">
    <name type="scientific">Schizophyllum commune (strain H4-8 / FGSC 9210)</name>
    <name type="common">Split gill fungus</name>
    <dbReference type="NCBI Taxonomy" id="578458"/>
    <lineage>
        <taxon>Eukaryota</taxon>
        <taxon>Fungi</taxon>
        <taxon>Dikarya</taxon>
        <taxon>Basidiomycota</taxon>
        <taxon>Agaricomycotina</taxon>
        <taxon>Agaricomycetes</taxon>
        <taxon>Agaricomycetidae</taxon>
        <taxon>Agaricales</taxon>
        <taxon>Schizophyllaceae</taxon>
        <taxon>Schizophyllum</taxon>
    </lineage>
</organism>
<dbReference type="InParanoid" id="D8PTJ8"/>
<dbReference type="KEGG" id="scm:SCHCO_01187583"/>
<dbReference type="EMBL" id="GL377303">
    <property type="protein sequence ID" value="EFJ01326.1"/>
    <property type="molecule type" value="Genomic_DNA"/>
</dbReference>
<evidence type="ECO:0008006" key="3">
    <source>
        <dbReference type="Google" id="ProtNLM"/>
    </source>
</evidence>
<name>D8PTJ8_SCHCM</name>
<proteinExistence type="predicted"/>
<dbReference type="InterPro" id="IPR032675">
    <property type="entry name" value="LRR_dom_sf"/>
</dbReference>
<accession>D8PTJ8</accession>
<dbReference type="PANTHER" id="PTHR38926:SF72">
    <property type="entry name" value="IM:7136021-RELATED"/>
    <property type="match status" value="1"/>
</dbReference>